<dbReference type="PANTHER" id="PTHR30419:SF8">
    <property type="entry name" value="NITROGEN ASSIMILATION TRANSCRIPTIONAL ACTIVATOR-RELATED"/>
    <property type="match status" value="1"/>
</dbReference>
<protein>
    <submittedName>
        <fullName evidence="6">LysR family transcriptional regulator</fullName>
    </submittedName>
</protein>
<evidence type="ECO:0000313" key="7">
    <source>
        <dbReference type="Proteomes" id="UP000037558"/>
    </source>
</evidence>
<sequence>MDIKHLEYFMAVAHHKSFTKAAQAMHVSQPGLSKMIKNLEEELDVILLDRNAKEMALTDAGEILLQKAEKMIGLRAEISSSLYNIVHMKKGKIRIGIPPVVGTVFFAEIIAGFRERYPDITIDLYEQGTHIVEKQVLDGQLDLGVAVLPVHEPSLHMIPFIEEEMALLVSQSHHLADEEAVSLKDLKEEAFITFNKHFSVHDITIEACREQGFDPHIAFESSQWDFIGEMVGAKIGISILPKSICTRFPSSKVSVVSLHNPVIPWKGGIIYKKEHYLSYATREMIRYLEEVNPIRYNHLESN</sequence>
<dbReference type="OrthoDB" id="9803735at2"/>
<feature type="domain" description="HTH lysR-type" evidence="5">
    <location>
        <begin position="1"/>
        <end position="58"/>
    </location>
</feature>
<evidence type="ECO:0000259" key="5">
    <source>
        <dbReference type="PROSITE" id="PS50931"/>
    </source>
</evidence>
<keyword evidence="2" id="KW-0805">Transcription regulation</keyword>
<gene>
    <name evidence="6" type="ORF">AMD01_03735</name>
</gene>
<dbReference type="SUPFAM" id="SSF46785">
    <property type="entry name" value="Winged helix' DNA-binding domain"/>
    <property type="match status" value="1"/>
</dbReference>
<comment type="similarity">
    <text evidence="1">Belongs to the LysR transcriptional regulatory family.</text>
</comment>
<evidence type="ECO:0000256" key="3">
    <source>
        <dbReference type="ARBA" id="ARBA00023125"/>
    </source>
</evidence>
<dbReference type="CDD" id="cd08438">
    <property type="entry name" value="PBP2_CidR"/>
    <property type="match status" value="1"/>
</dbReference>
<dbReference type="PANTHER" id="PTHR30419">
    <property type="entry name" value="HTH-TYPE TRANSCRIPTIONAL REGULATOR YBHD"/>
    <property type="match status" value="1"/>
</dbReference>
<keyword evidence="3" id="KW-0238">DNA-binding</keyword>
<dbReference type="Proteomes" id="UP000037558">
    <property type="component" value="Unassembled WGS sequence"/>
</dbReference>
<dbReference type="PRINTS" id="PR00039">
    <property type="entry name" value="HTHLYSR"/>
</dbReference>
<dbReference type="AlphaFoldDB" id="A0A0M0LIG7"/>
<dbReference type="InterPro" id="IPR005119">
    <property type="entry name" value="LysR_subst-bd"/>
</dbReference>
<dbReference type="InterPro" id="IPR036390">
    <property type="entry name" value="WH_DNA-bd_sf"/>
</dbReference>
<dbReference type="Gene3D" id="3.40.190.290">
    <property type="match status" value="1"/>
</dbReference>
<organism evidence="6 7">
    <name type="scientific">Priestia koreensis</name>
    <dbReference type="NCBI Taxonomy" id="284581"/>
    <lineage>
        <taxon>Bacteria</taxon>
        <taxon>Bacillati</taxon>
        <taxon>Bacillota</taxon>
        <taxon>Bacilli</taxon>
        <taxon>Bacillales</taxon>
        <taxon>Bacillaceae</taxon>
        <taxon>Priestia</taxon>
    </lineage>
</organism>
<dbReference type="STRING" id="284581.AMD01_03735"/>
<accession>A0A0M0LIG7</accession>
<dbReference type="Gene3D" id="1.10.10.10">
    <property type="entry name" value="Winged helix-like DNA-binding domain superfamily/Winged helix DNA-binding domain"/>
    <property type="match status" value="1"/>
</dbReference>
<dbReference type="RefSeq" id="WP_053400028.1">
    <property type="nucleotide sequence ID" value="NZ_CP061868.1"/>
</dbReference>
<dbReference type="InterPro" id="IPR036388">
    <property type="entry name" value="WH-like_DNA-bd_sf"/>
</dbReference>
<dbReference type="PATRIC" id="fig|284581.3.peg.1047"/>
<dbReference type="FunFam" id="1.10.10.10:FF:000001">
    <property type="entry name" value="LysR family transcriptional regulator"/>
    <property type="match status" value="1"/>
</dbReference>
<keyword evidence="4" id="KW-0804">Transcription</keyword>
<dbReference type="GO" id="GO:0003700">
    <property type="term" value="F:DNA-binding transcription factor activity"/>
    <property type="evidence" value="ECO:0007669"/>
    <property type="project" value="InterPro"/>
</dbReference>
<dbReference type="Pfam" id="PF03466">
    <property type="entry name" value="LysR_substrate"/>
    <property type="match status" value="1"/>
</dbReference>
<keyword evidence="7" id="KW-1185">Reference proteome</keyword>
<dbReference type="Pfam" id="PF00126">
    <property type="entry name" value="HTH_1"/>
    <property type="match status" value="1"/>
</dbReference>
<evidence type="ECO:0000256" key="1">
    <source>
        <dbReference type="ARBA" id="ARBA00009437"/>
    </source>
</evidence>
<proteinExistence type="inferred from homology"/>
<dbReference type="GO" id="GO:0003677">
    <property type="term" value="F:DNA binding"/>
    <property type="evidence" value="ECO:0007669"/>
    <property type="project" value="UniProtKB-KW"/>
</dbReference>
<evidence type="ECO:0000313" key="6">
    <source>
        <dbReference type="EMBL" id="KOO50854.1"/>
    </source>
</evidence>
<dbReference type="InterPro" id="IPR050950">
    <property type="entry name" value="HTH-type_LysR_regulators"/>
</dbReference>
<name>A0A0M0LIG7_9BACI</name>
<comment type="caution">
    <text evidence="6">The sequence shown here is derived from an EMBL/GenBank/DDBJ whole genome shotgun (WGS) entry which is preliminary data.</text>
</comment>
<dbReference type="InterPro" id="IPR000847">
    <property type="entry name" value="LysR_HTH_N"/>
</dbReference>
<reference evidence="7" key="1">
    <citation type="submission" date="2015-08" db="EMBL/GenBank/DDBJ databases">
        <title>Fjat-14210 dsm16467.</title>
        <authorList>
            <person name="Liu B."/>
            <person name="Wang J."/>
            <person name="Zhu Y."/>
            <person name="Liu G."/>
            <person name="Chen Q."/>
            <person name="Chen Z."/>
            <person name="Lan J."/>
            <person name="Che J."/>
            <person name="Ge C."/>
            <person name="Shi H."/>
            <person name="Pan Z."/>
            <person name="Liu X."/>
        </authorList>
    </citation>
    <scope>NUCLEOTIDE SEQUENCE [LARGE SCALE GENOMIC DNA]</scope>
    <source>
        <strain evidence="7">DSM 16467</strain>
    </source>
</reference>
<dbReference type="PROSITE" id="PS50931">
    <property type="entry name" value="HTH_LYSR"/>
    <property type="match status" value="1"/>
</dbReference>
<evidence type="ECO:0000256" key="4">
    <source>
        <dbReference type="ARBA" id="ARBA00023163"/>
    </source>
</evidence>
<dbReference type="SUPFAM" id="SSF53850">
    <property type="entry name" value="Periplasmic binding protein-like II"/>
    <property type="match status" value="1"/>
</dbReference>
<dbReference type="EMBL" id="LILC01000002">
    <property type="protein sequence ID" value="KOO50854.1"/>
    <property type="molecule type" value="Genomic_DNA"/>
</dbReference>
<dbReference type="GO" id="GO:0005829">
    <property type="term" value="C:cytosol"/>
    <property type="evidence" value="ECO:0007669"/>
    <property type="project" value="TreeGrafter"/>
</dbReference>
<evidence type="ECO:0000256" key="2">
    <source>
        <dbReference type="ARBA" id="ARBA00023015"/>
    </source>
</evidence>